<evidence type="ECO:0000256" key="4">
    <source>
        <dbReference type="ARBA" id="ARBA00022655"/>
    </source>
</evidence>
<protein>
    <recommendedName>
        <fullName evidence="3">3-methyl-2-oxobutanoate hydroxymethyltransferase</fullName>
        <ecNumber evidence="3">2.1.2.11</ecNumber>
    </recommendedName>
</protein>
<sequence>MASRAFRRPGRSSPAATDVPRCMYRVYSSKGWTFKGFVSPEKCTEESILDTAAMRSVFARTYGRVSQCGMITAKLRFSRCSASRLSTKRTSAEEVATWMWPISRNLFISRSLDARFSVPVIGIGAGPDTYGQVLFLHDMLGISLTGLTLHLSATSCRDSTVSRVPLRAVCGGNSRQAIYKLSRVCSVPPWSDYPTLGDLFER</sequence>
<dbReference type="GO" id="GO:0032259">
    <property type="term" value="P:methylation"/>
    <property type="evidence" value="ECO:0007669"/>
    <property type="project" value="UniProtKB-KW"/>
</dbReference>
<dbReference type="STRING" id="988801.SAMN05216522_10393"/>
<comment type="subunit">
    <text evidence="2">Homodecamer; pentamer of dimers.</text>
</comment>
<evidence type="ECO:0000256" key="1">
    <source>
        <dbReference type="ARBA" id="ARBA00008676"/>
    </source>
</evidence>
<keyword evidence="7" id="KW-0489">Methyltransferase</keyword>
<dbReference type="AlphaFoldDB" id="A0A1H9G6W9"/>
<accession>A0A1H9G6W9</accession>
<dbReference type="GO" id="GO:0015940">
    <property type="term" value="P:pantothenate biosynthetic process"/>
    <property type="evidence" value="ECO:0007669"/>
    <property type="project" value="UniProtKB-KW"/>
</dbReference>
<organism evidence="7 8">
    <name type="scientific">Rosenbergiella nectarea</name>
    <dbReference type="NCBI Taxonomy" id="988801"/>
    <lineage>
        <taxon>Bacteria</taxon>
        <taxon>Pseudomonadati</taxon>
        <taxon>Pseudomonadota</taxon>
        <taxon>Gammaproteobacteria</taxon>
        <taxon>Enterobacterales</taxon>
        <taxon>Erwiniaceae</taxon>
        <taxon>Rosenbergiella</taxon>
    </lineage>
</organism>
<keyword evidence="5 7" id="KW-0808">Transferase</keyword>
<keyword evidence="8" id="KW-1185">Reference proteome</keyword>
<dbReference type="GO" id="GO:0003864">
    <property type="term" value="F:3-methyl-2-oxobutanoate hydroxymethyltransferase activity"/>
    <property type="evidence" value="ECO:0007669"/>
    <property type="project" value="UniProtKB-EC"/>
</dbReference>
<evidence type="ECO:0000313" key="8">
    <source>
        <dbReference type="Proteomes" id="UP000242515"/>
    </source>
</evidence>
<evidence type="ECO:0000256" key="2">
    <source>
        <dbReference type="ARBA" id="ARBA00011424"/>
    </source>
</evidence>
<dbReference type="Gene3D" id="3.20.20.60">
    <property type="entry name" value="Phosphoenolpyruvate-binding domains"/>
    <property type="match status" value="1"/>
</dbReference>
<evidence type="ECO:0000256" key="6">
    <source>
        <dbReference type="ARBA" id="ARBA00022723"/>
    </source>
</evidence>
<dbReference type="Pfam" id="PF02548">
    <property type="entry name" value="Pantoate_transf"/>
    <property type="match status" value="1"/>
</dbReference>
<dbReference type="InterPro" id="IPR003700">
    <property type="entry name" value="Pantoate_hydroxy_MeTrfase"/>
</dbReference>
<keyword evidence="4" id="KW-0566">Pantothenate biosynthesis</keyword>
<dbReference type="InterPro" id="IPR015813">
    <property type="entry name" value="Pyrv/PenolPyrv_kinase-like_dom"/>
</dbReference>
<dbReference type="SUPFAM" id="SSF51621">
    <property type="entry name" value="Phosphoenolpyruvate/pyruvate domain"/>
    <property type="match status" value="1"/>
</dbReference>
<dbReference type="InterPro" id="IPR040442">
    <property type="entry name" value="Pyrv_kinase-like_dom_sf"/>
</dbReference>
<comment type="similarity">
    <text evidence="1">Belongs to the PanB family.</text>
</comment>
<keyword evidence="6" id="KW-0479">Metal-binding</keyword>
<reference evidence="8" key="1">
    <citation type="submission" date="2016-10" db="EMBL/GenBank/DDBJ databases">
        <authorList>
            <person name="Varghese N."/>
            <person name="Submissions S."/>
        </authorList>
    </citation>
    <scope>NUCLEOTIDE SEQUENCE [LARGE SCALE GENOMIC DNA]</scope>
    <source>
        <strain evidence="8">8N4</strain>
    </source>
</reference>
<dbReference type="EC" id="2.1.2.11" evidence="3"/>
<proteinExistence type="inferred from homology"/>
<dbReference type="GO" id="GO:0008168">
    <property type="term" value="F:methyltransferase activity"/>
    <property type="evidence" value="ECO:0007669"/>
    <property type="project" value="UniProtKB-KW"/>
</dbReference>
<evidence type="ECO:0000256" key="3">
    <source>
        <dbReference type="ARBA" id="ARBA00012618"/>
    </source>
</evidence>
<gene>
    <name evidence="7" type="ORF">SAMN05216522_10393</name>
</gene>
<name>A0A1H9G6W9_9GAMM</name>
<evidence type="ECO:0000313" key="7">
    <source>
        <dbReference type="EMBL" id="SEQ45804.1"/>
    </source>
</evidence>
<dbReference type="Proteomes" id="UP000242515">
    <property type="component" value="Unassembled WGS sequence"/>
</dbReference>
<dbReference type="EMBL" id="FOGC01000003">
    <property type="protein sequence ID" value="SEQ45804.1"/>
    <property type="molecule type" value="Genomic_DNA"/>
</dbReference>
<dbReference type="GO" id="GO:0046872">
    <property type="term" value="F:metal ion binding"/>
    <property type="evidence" value="ECO:0007669"/>
    <property type="project" value="UniProtKB-KW"/>
</dbReference>
<evidence type="ECO:0000256" key="5">
    <source>
        <dbReference type="ARBA" id="ARBA00022679"/>
    </source>
</evidence>